<name>A0ABR1LW66_9PEZI</name>
<feature type="transmembrane region" description="Helical" evidence="6">
    <location>
        <begin position="285"/>
        <end position="310"/>
    </location>
</feature>
<evidence type="ECO:0000256" key="3">
    <source>
        <dbReference type="ARBA" id="ARBA00022692"/>
    </source>
</evidence>
<evidence type="ECO:0000313" key="7">
    <source>
        <dbReference type="EMBL" id="KAK7539440.1"/>
    </source>
</evidence>
<dbReference type="Proteomes" id="UP001360953">
    <property type="component" value="Unassembled WGS sequence"/>
</dbReference>
<feature type="transmembrane region" description="Helical" evidence="6">
    <location>
        <begin position="205"/>
        <end position="222"/>
    </location>
</feature>
<comment type="caution">
    <text evidence="7">The sequence shown here is derived from an EMBL/GenBank/DDBJ whole genome shotgun (WGS) entry which is preliminary data.</text>
</comment>
<dbReference type="InterPro" id="IPR001248">
    <property type="entry name" value="Pur-cyt_permease"/>
</dbReference>
<protein>
    <submittedName>
        <fullName evidence="7">Uracil permease</fullName>
    </submittedName>
</protein>
<sequence>MSSLRERAVVWKEKARLHGKEEDHEDATTWSNRDLIPLPPHRRTWGWFHFFGYWCISSLNVTNWQTPNTFLTFGLSVAQSMLVIIVGRALICFFAILIAWCGLRWHIGFTVQNRFTWGFRGSYIALLQRILLNFIWCSVQCWNGGRLVAVCITAIWPSFASMKNTLPASMPTTTYEFVGFIVFWFLSTPFLFIRPEKFKLPFQVSAIYCGVGMICMLIWSLSQSGGVGPLWSQGKTIPDGSAWNSSWLIMKGINQMIGGIAAGITNGSDFSRYSKNARHYCTGTILSAWLVGVLVSLVGLVVTSACQVLYGEIFWNPPDLLMRMMDSGHGSSKARAGVFFLSVGFALAGMFENICGNSVAGGIDLAGMWPTYIDIRRGSFITFLAVWVVQPWQLINRATTFVAVLDSFAVFLCPIMGVMVCDFYILRRKRIKLTHLYETKNSSYWFWNGLNWRVIPAWIAGWAPTVGGLAYTVQEKTDAPRSLYKLYYMAFLVGFFVSLTLFYILNKLFPYHGYGDYDETDVYATFTPKEAAIMGVIPNEGHTEVIDGIDESPPPTEKRRPLEMVTKFF</sequence>
<feature type="transmembrane region" description="Helical" evidence="6">
    <location>
        <begin position="130"/>
        <end position="155"/>
    </location>
</feature>
<dbReference type="Gene3D" id="1.10.4160.10">
    <property type="entry name" value="Hydantoin permease"/>
    <property type="match status" value="1"/>
</dbReference>
<dbReference type="Pfam" id="PF02133">
    <property type="entry name" value="Transp_cyt_pur"/>
    <property type="match status" value="1"/>
</dbReference>
<feature type="transmembrane region" description="Helical" evidence="6">
    <location>
        <begin position="375"/>
        <end position="395"/>
    </location>
</feature>
<dbReference type="RefSeq" id="XP_066656711.1">
    <property type="nucleotide sequence ID" value="XM_066795055.1"/>
</dbReference>
<comment type="subcellular location">
    <subcellularLocation>
        <location evidence="1">Membrane</location>
        <topology evidence="1">Multi-pass membrane protein</topology>
    </subcellularLocation>
</comment>
<feature type="transmembrane region" description="Helical" evidence="6">
    <location>
        <begin position="81"/>
        <end position="103"/>
    </location>
</feature>
<evidence type="ECO:0000256" key="5">
    <source>
        <dbReference type="ARBA" id="ARBA00023136"/>
    </source>
</evidence>
<comment type="similarity">
    <text evidence="2">Belongs to the purine-cytosine permease (2.A.39) family.</text>
</comment>
<proteinExistence type="inferred from homology"/>
<organism evidence="7 8">
    <name type="scientific">Phyllosticta citribraziliensis</name>
    <dbReference type="NCBI Taxonomy" id="989973"/>
    <lineage>
        <taxon>Eukaryota</taxon>
        <taxon>Fungi</taxon>
        <taxon>Dikarya</taxon>
        <taxon>Ascomycota</taxon>
        <taxon>Pezizomycotina</taxon>
        <taxon>Dothideomycetes</taxon>
        <taxon>Dothideomycetes incertae sedis</taxon>
        <taxon>Botryosphaeriales</taxon>
        <taxon>Phyllostictaceae</taxon>
        <taxon>Phyllosticta</taxon>
    </lineage>
</organism>
<dbReference type="CDD" id="cd11482">
    <property type="entry name" value="SLC-NCS1sbd_NRT1-like"/>
    <property type="match status" value="1"/>
</dbReference>
<evidence type="ECO:0000313" key="8">
    <source>
        <dbReference type="Proteomes" id="UP001360953"/>
    </source>
</evidence>
<keyword evidence="8" id="KW-1185">Reference proteome</keyword>
<feature type="transmembrane region" description="Helical" evidence="6">
    <location>
        <begin position="334"/>
        <end position="354"/>
    </location>
</feature>
<feature type="transmembrane region" description="Helical" evidence="6">
    <location>
        <begin position="242"/>
        <end position="264"/>
    </location>
</feature>
<dbReference type="InterPro" id="IPR045225">
    <property type="entry name" value="Uracil/uridine/allantoin_perm"/>
</dbReference>
<gene>
    <name evidence="7" type="ORF">J3D65DRAFT_279860</name>
</gene>
<reference evidence="7 8" key="1">
    <citation type="submission" date="2024-04" db="EMBL/GenBank/DDBJ databases">
        <title>Phyllosticta paracitricarpa is synonymous to the EU quarantine fungus P. citricarpa based on phylogenomic analyses.</title>
        <authorList>
            <consortium name="Lawrence Berkeley National Laboratory"/>
            <person name="Van ingen-buijs V.A."/>
            <person name="Van westerhoven A.C."/>
            <person name="Haridas S."/>
            <person name="Skiadas P."/>
            <person name="Martin F."/>
            <person name="Groenewald J.Z."/>
            <person name="Crous P.W."/>
            <person name="Seidl M.F."/>
        </authorList>
    </citation>
    <scope>NUCLEOTIDE SEQUENCE [LARGE SCALE GENOMIC DNA]</scope>
    <source>
        <strain evidence="7 8">CPC 17464</strain>
    </source>
</reference>
<dbReference type="PANTHER" id="PTHR30618">
    <property type="entry name" value="NCS1 FAMILY PURINE/PYRIMIDINE TRANSPORTER"/>
    <property type="match status" value="1"/>
</dbReference>
<feature type="transmembrane region" description="Helical" evidence="6">
    <location>
        <begin position="44"/>
        <end position="61"/>
    </location>
</feature>
<evidence type="ECO:0000256" key="4">
    <source>
        <dbReference type="ARBA" id="ARBA00022989"/>
    </source>
</evidence>
<dbReference type="GeneID" id="92027961"/>
<feature type="transmembrane region" description="Helical" evidence="6">
    <location>
        <begin position="486"/>
        <end position="505"/>
    </location>
</feature>
<accession>A0ABR1LW66</accession>
<keyword evidence="5 6" id="KW-0472">Membrane</keyword>
<keyword evidence="3 6" id="KW-0812">Transmembrane</keyword>
<dbReference type="PANTHER" id="PTHR30618:SF4">
    <property type="entry name" value="ALLANTOIN PERMEASE"/>
    <property type="match status" value="1"/>
</dbReference>
<feature type="transmembrane region" description="Helical" evidence="6">
    <location>
        <begin position="175"/>
        <end position="193"/>
    </location>
</feature>
<feature type="transmembrane region" description="Helical" evidence="6">
    <location>
        <begin position="401"/>
        <end position="426"/>
    </location>
</feature>
<evidence type="ECO:0000256" key="2">
    <source>
        <dbReference type="ARBA" id="ARBA00008974"/>
    </source>
</evidence>
<keyword evidence="4 6" id="KW-1133">Transmembrane helix</keyword>
<evidence type="ECO:0000256" key="6">
    <source>
        <dbReference type="SAM" id="Phobius"/>
    </source>
</evidence>
<evidence type="ECO:0000256" key="1">
    <source>
        <dbReference type="ARBA" id="ARBA00004141"/>
    </source>
</evidence>
<dbReference type="EMBL" id="JBBPEH010000004">
    <property type="protein sequence ID" value="KAK7539440.1"/>
    <property type="molecule type" value="Genomic_DNA"/>
</dbReference>